<dbReference type="PANTHER" id="PTHR13026">
    <property type="entry name" value="NNP-1 PROTEIN NOVEL NUCLEAR PROTEIN 1 NOP52"/>
    <property type="match status" value="1"/>
</dbReference>
<dbReference type="OrthoDB" id="2019504at2759"/>
<reference evidence="6" key="1">
    <citation type="journal article" date="2020" name="Stud. Mycol.">
        <title>101 Dothideomycetes genomes: a test case for predicting lifestyles and emergence of pathogens.</title>
        <authorList>
            <person name="Haridas S."/>
            <person name="Albert R."/>
            <person name="Binder M."/>
            <person name="Bloem J."/>
            <person name="Labutti K."/>
            <person name="Salamov A."/>
            <person name="Andreopoulos B."/>
            <person name="Baker S."/>
            <person name="Barry K."/>
            <person name="Bills G."/>
            <person name="Bluhm B."/>
            <person name="Cannon C."/>
            <person name="Castanera R."/>
            <person name="Culley D."/>
            <person name="Daum C."/>
            <person name="Ezra D."/>
            <person name="Gonzalez J."/>
            <person name="Henrissat B."/>
            <person name="Kuo A."/>
            <person name="Liang C."/>
            <person name="Lipzen A."/>
            <person name="Lutzoni F."/>
            <person name="Magnuson J."/>
            <person name="Mondo S."/>
            <person name="Nolan M."/>
            <person name="Ohm R."/>
            <person name="Pangilinan J."/>
            <person name="Park H.-J."/>
            <person name="Ramirez L."/>
            <person name="Alfaro M."/>
            <person name="Sun H."/>
            <person name="Tritt A."/>
            <person name="Yoshinaga Y."/>
            <person name="Zwiers L.-H."/>
            <person name="Turgeon B."/>
            <person name="Goodwin S."/>
            <person name="Spatafora J."/>
            <person name="Crous P."/>
            <person name="Grigoriev I."/>
        </authorList>
    </citation>
    <scope>NUCLEOTIDE SEQUENCE</scope>
    <source>
        <strain evidence="6">ATCC 74209</strain>
    </source>
</reference>
<dbReference type="GO" id="GO:0005634">
    <property type="term" value="C:nucleus"/>
    <property type="evidence" value="ECO:0007669"/>
    <property type="project" value="UniProtKB-SubCell"/>
</dbReference>
<organism evidence="6 7">
    <name type="scientific">Delitschia confertaspora ATCC 74209</name>
    <dbReference type="NCBI Taxonomy" id="1513339"/>
    <lineage>
        <taxon>Eukaryota</taxon>
        <taxon>Fungi</taxon>
        <taxon>Dikarya</taxon>
        <taxon>Ascomycota</taxon>
        <taxon>Pezizomycotina</taxon>
        <taxon>Dothideomycetes</taxon>
        <taxon>Pleosporomycetidae</taxon>
        <taxon>Pleosporales</taxon>
        <taxon>Delitschiaceae</taxon>
        <taxon>Delitschia</taxon>
    </lineage>
</organism>
<dbReference type="Proteomes" id="UP000799536">
    <property type="component" value="Unassembled WGS sequence"/>
</dbReference>
<dbReference type="EMBL" id="ML994047">
    <property type="protein sequence ID" value="KAF2199931.1"/>
    <property type="molecule type" value="Genomic_DNA"/>
</dbReference>
<dbReference type="PANTHER" id="PTHR13026:SF0">
    <property type="entry name" value="RIBOSOMAL RNA PROCESSING 1B"/>
    <property type="match status" value="1"/>
</dbReference>
<evidence type="ECO:0000256" key="3">
    <source>
        <dbReference type="ARBA" id="ARBA00022552"/>
    </source>
</evidence>
<evidence type="ECO:0000256" key="2">
    <source>
        <dbReference type="ARBA" id="ARBA00006374"/>
    </source>
</evidence>
<accession>A0A9P4JKN8</accession>
<evidence type="ECO:0000256" key="1">
    <source>
        <dbReference type="ARBA" id="ARBA00004123"/>
    </source>
</evidence>
<name>A0A9P4JKN8_9PLEO</name>
<gene>
    <name evidence="6" type="ORF">GQ43DRAFT_397563</name>
</gene>
<dbReference type="InterPro" id="IPR010301">
    <property type="entry name" value="RRP1"/>
</dbReference>
<feature type="compositionally biased region" description="Acidic residues" evidence="5">
    <location>
        <begin position="227"/>
        <end position="246"/>
    </location>
</feature>
<dbReference type="GO" id="GO:0030688">
    <property type="term" value="C:preribosome, small subunit precursor"/>
    <property type="evidence" value="ECO:0007669"/>
    <property type="project" value="InterPro"/>
</dbReference>
<keyword evidence="3" id="KW-0698">rRNA processing</keyword>
<comment type="subcellular location">
    <subcellularLocation>
        <location evidence="1">Nucleus</location>
    </subcellularLocation>
</comment>
<comment type="caution">
    <text evidence="6">The sequence shown here is derived from an EMBL/GenBank/DDBJ whole genome shotgun (WGS) entry which is preliminary data.</text>
</comment>
<keyword evidence="7" id="KW-1185">Reference proteome</keyword>
<dbReference type="AlphaFoldDB" id="A0A9P4JKN8"/>
<comment type="similarity">
    <text evidence="2">Belongs to the RRP1 family.</text>
</comment>
<keyword evidence="4" id="KW-0539">Nucleus</keyword>
<evidence type="ECO:0000313" key="6">
    <source>
        <dbReference type="EMBL" id="KAF2199931.1"/>
    </source>
</evidence>
<protein>
    <submittedName>
        <fullName evidence="6">Uncharacterized protein</fullName>
    </submittedName>
</protein>
<evidence type="ECO:0000256" key="4">
    <source>
        <dbReference type="ARBA" id="ARBA00023242"/>
    </source>
</evidence>
<feature type="compositionally biased region" description="Basic and acidic residues" evidence="5">
    <location>
        <begin position="213"/>
        <end position="226"/>
    </location>
</feature>
<proteinExistence type="inferred from homology"/>
<sequence>MTSDIQSSPFIKHLASSDKRTRDHALDSLRTFLSGRSQIEELDLLKLWKGLFYCMWMQDKPLNQQRLARDLASLVEALQKDVVLPFLDAFWKTMAREWNGIGALRMDKFLYLIRQYLHASFRYLSHNTWSDTTAVDHYISIIETTPLNAKDMKIPNGLRYHVLDIYVDELEKVAGEKVEEMPLERLLEPLRKLEKESKTKAVREAARNALRDERVRRWMGEESEKGESEDEEMEEGSGDEWGGIED</sequence>
<dbReference type="Pfam" id="PF05997">
    <property type="entry name" value="Nop52"/>
    <property type="match status" value="1"/>
</dbReference>
<evidence type="ECO:0000313" key="7">
    <source>
        <dbReference type="Proteomes" id="UP000799536"/>
    </source>
</evidence>
<dbReference type="GO" id="GO:0006364">
    <property type="term" value="P:rRNA processing"/>
    <property type="evidence" value="ECO:0007669"/>
    <property type="project" value="UniProtKB-KW"/>
</dbReference>
<feature type="region of interest" description="Disordered" evidence="5">
    <location>
        <begin position="213"/>
        <end position="246"/>
    </location>
</feature>
<evidence type="ECO:0000256" key="5">
    <source>
        <dbReference type="SAM" id="MobiDB-lite"/>
    </source>
</evidence>